<feature type="transmembrane region" description="Helical" evidence="9">
    <location>
        <begin position="410"/>
        <end position="436"/>
    </location>
</feature>
<dbReference type="InParanoid" id="A0A165J6Z1"/>
<dbReference type="InterPro" id="IPR005829">
    <property type="entry name" value="Sugar_transporter_CS"/>
</dbReference>
<gene>
    <name evidence="11" type="ORF">L228DRAFT_244748</name>
</gene>
<dbReference type="GeneID" id="28897138"/>
<feature type="domain" description="Major facilitator superfamily (MFS) profile" evidence="10">
    <location>
        <begin position="55"/>
        <end position="501"/>
    </location>
</feature>
<dbReference type="PANTHER" id="PTHR48022:SF39">
    <property type="entry name" value="MONOSACCHARIDE TRANSPORTER, PUTATIVE-RELATED"/>
    <property type="match status" value="1"/>
</dbReference>
<evidence type="ECO:0000256" key="3">
    <source>
        <dbReference type="ARBA" id="ARBA00022448"/>
    </source>
</evidence>
<evidence type="ECO:0000256" key="7">
    <source>
        <dbReference type="RuleBase" id="RU003346"/>
    </source>
</evidence>
<feature type="transmembrane region" description="Helical" evidence="9">
    <location>
        <begin position="102"/>
        <end position="124"/>
    </location>
</feature>
<dbReference type="SUPFAM" id="SSF103473">
    <property type="entry name" value="MFS general substrate transporter"/>
    <property type="match status" value="1"/>
</dbReference>
<evidence type="ECO:0000256" key="9">
    <source>
        <dbReference type="SAM" id="Phobius"/>
    </source>
</evidence>
<dbReference type="STRING" id="1328760.A0A165J6Z1"/>
<dbReference type="Pfam" id="PF00083">
    <property type="entry name" value="Sugar_tr"/>
    <property type="match status" value="1"/>
</dbReference>
<dbReference type="OrthoDB" id="2241241at2759"/>
<dbReference type="Gene3D" id="1.20.1250.20">
    <property type="entry name" value="MFS general substrate transporter like domains"/>
    <property type="match status" value="1"/>
</dbReference>
<comment type="similarity">
    <text evidence="2 7">Belongs to the major facilitator superfamily. Sugar transporter (TC 2.A.1.1) family.</text>
</comment>
<dbReference type="OMA" id="TYVLGKW"/>
<dbReference type="PANTHER" id="PTHR48022">
    <property type="entry name" value="PLASTIDIC GLUCOSE TRANSPORTER 4"/>
    <property type="match status" value="1"/>
</dbReference>
<dbReference type="GO" id="GO:0016020">
    <property type="term" value="C:membrane"/>
    <property type="evidence" value="ECO:0007669"/>
    <property type="project" value="UniProtKB-SubCell"/>
</dbReference>
<dbReference type="EMBL" id="KV407455">
    <property type="protein sequence ID" value="KZF25822.1"/>
    <property type="molecule type" value="Genomic_DNA"/>
</dbReference>
<evidence type="ECO:0000256" key="2">
    <source>
        <dbReference type="ARBA" id="ARBA00010992"/>
    </source>
</evidence>
<organism evidence="11 12">
    <name type="scientific">Xylona heveae (strain CBS 132557 / TC161)</name>
    <dbReference type="NCBI Taxonomy" id="1328760"/>
    <lineage>
        <taxon>Eukaryota</taxon>
        <taxon>Fungi</taxon>
        <taxon>Dikarya</taxon>
        <taxon>Ascomycota</taxon>
        <taxon>Pezizomycotina</taxon>
        <taxon>Xylonomycetes</taxon>
        <taxon>Xylonales</taxon>
        <taxon>Xylonaceae</taxon>
        <taxon>Xylona</taxon>
    </lineage>
</organism>
<evidence type="ECO:0000256" key="4">
    <source>
        <dbReference type="ARBA" id="ARBA00022692"/>
    </source>
</evidence>
<feature type="transmembrane region" description="Helical" evidence="9">
    <location>
        <begin position="312"/>
        <end position="334"/>
    </location>
</feature>
<feature type="transmembrane region" description="Helical" evidence="9">
    <location>
        <begin position="154"/>
        <end position="178"/>
    </location>
</feature>
<keyword evidence="4 9" id="KW-0812">Transmembrane</keyword>
<feature type="region of interest" description="Disordered" evidence="8">
    <location>
        <begin position="543"/>
        <end position="580"/>
    </location>
</feature>
<dbReference type="GO" id="GO:0005351">
    <property type="term" value="F:carbohydrate:proton symporter activity"/>
    <property type="evidence" value="ECO:0007669"/>
    <property type="project" value="TreeGrafter"/>
</dbReference>
<keyword evidence="6 9" id="KW-0472">Membrane</keyword>
<dbReference type="NCBIfam" id="TIGR00879">
    <property type="entry name" value="SP"/>
    <property type="match status" value="1"/>
</dbReference>
<dbReference type="InterPro" id="IPR003663">
    <property type="entry name" value="Sugar/inositol_transpt"/>
</dbReference>
<dbReference type="RefSeq" id="XP_018191377.1">
    <property type="nucleotide sequence ID" value="XM_018332001.1"/>
</dbReference>
<dbReference type="CDD" id="cd17356">
    <property type="entry name" value="MFS_HXT"/>
    <property type="match status" value="1"/>
</dbReference>
<dbReference type="PROSITE" id="PS00216">
    <property type="entry name" value="SUGAR_TRANSPORT_1"/>
    <property type="match status" value="2"/>
</dbReference>
<evidence type="ECO:0000313" key="11">
    <source>
        <dbReference type="EMBL" id="KZF25822.1"/>
    </source>
</evidence>
<feature type="transmembrane region" description="Helical" evidence="9">
    <location>
        <begin position="376"/>
        <end position="398"/>
    </location>
</feature>
<evidence type="ECO:0000256" key="6">
    <source>
        <dbReference type="ARBA" id="ARBA00023136"/>
    </source>
</evidence>
<dbReference type="InterPro" id="IPR036259">
    <property type="entry name" value="MFS_trans_sf"/>
</dbReference>
<reference evidence="11 12" key="1">
    <citation type="journal article" date="2016" name="Fungal Biol.">
        <title>The genome of Xylona heveae provides a window into fungal endophytism.</title>
        <authorList>
            <person name="Gazis R."/>
            <person name="Kuo A."/>
            <person name="Riley R."/>
            <person name="LaButti K."/>
            <person name="Lipzen A."/>
            <person name="Lin J."/>
            <person name="Amirebrahimi M."/>
            <person name="Hesse C.N."/>
            <person name="Spatafora J.W."/>
            <person name="Henrissat B."/>
            <person name="Hainaut M."/>
            <person name="Grigoriev I.V."/>
            <person name="Hibbett D.S."/>
        </authorList>
    </citation>
    <scope>NUCLEOTIDE SEQUENCE [LARGE SCALE GENOMIC DNA]</scope>
    <source>
        <strain evidence="11 12">TC161</strain>
    </source>
</reference>
<name>A0A165J6Z1_XYLHT</name>
<dbReference type="PROSITE" id="PS50850">
    <property type="entry name" value="MFS"/>
    <property type="match status" value="1"/>
</dbReference>
<feature type="transmembrane region" description="Helical" evidence="9">
    <location>
        <begin position="457"/>
        <end position="474"/>
    </location>
</feature>
<dbReference type="FunFam" id="1.20.1250.20:FF:000044">
    <property type="entry name" value="Hexose transporter Hxt3p"/>
    <property type="match status" value="1"/>
</dbReference>
<dbReference type="Proteomes" id="UP000076632">
    <property type="component" value="Unassembled WGS sequence"/>
</dbReference>
<dbReference type="InterPro" id="IPR050360">
    <property type="entry name" value="MFS_Sugar_Transporters"/>
</dbReference>
<feature type="transmembrane region" description="Helical" evidence="9">
    <location>
        <begin position="190"/>
        <end position="212"/>
    </location>
</feature>
<protein>
    <submittedName>
        <fullName evidence="11">Putative MFS monosaccharide transporter</fullName>
    </submittedName>
</protein>
<evidence type="ECO:0000256" key="8">
    <source>
        <dbReference type="SAM" id="MobiDB-lite"/>
    </source>
</evidence>
<feature type="transmembrane region" description="Helical" evidence="9">
    <location>
        <begin position="480"/>
        <end position="497"/>
    </location>
</feature>
<keyword evidence="12" id="KW-1185">Reference proteome</keyword>
<feature type="transmembrane region" description="Helical" evidence="9">
    <location>
        <begin position="131"/>
        <end position="148"/>
    </location>
</feature>
<dbReference type="InterPro" id="IPR020846">
    <property type="entry name" value="MFS_dom"/>
</dbReference>
<evidence type="ECO:0000256" key="5">
    <source>
        <dbReference type="ARBA" id="ARBA00022989"/>
    </source>
</evidence>
<dbReference type="InterPro" id="IPR005828">
    <property type="entry name" value="MFS_sugar_transport-like"/>
</dbReference>
<feature type="transmembrane region" description="Helical" evidence="9">
    <location>
        <begin position="224"/>
        <end position="243"/>
    </location>
</feature>
<dbReference type="PRINTS" id="PR00171">
    <property type="entry name" value="SUGRTRNSPORT"/>
</dbReference>
<dbReference type="AlphaFoldDB" id="A0A165J6Z1"/>
<feature type="region of interest" description="Disordered" evidence="8">
    <location>
        <begin position="1"/>
        <end position="28"/>
    </location>
</feature>
<evidence type="ECO:0000256" key="1">
    <source>
        <dbReference type="ARBA" id="ARBA00004141"/>
    </source>
</evidence>
<dbReference type="PROSITE" id="PS00217">
    <property type="entry name" value="SUGAR_TRANSPORT_2"/>
    <property type="match status" value="1"/>
</dbReference>
<comment type="subcellular location">
    <subcellularLocation>
        <location evidence="1">Membrane</location>
        <topology evidence="1">Multi-pass membrane protein</topology>
    </subcellularLocation>
</comment>
<feature type="transmembrane region" description="Helical" evidence="9">
    <location>
        <begin position="48"/>
        <end position="68"/>
    </location>
</feature>
<keyword evidence="5 9" id="KW-1133">Transmembrane helix</keyword>
<sequence length="580" mass="64668">MGLFAKFQHHENAPSTGRPSTEKSTENNYDAEKVEMEGPEDHSHVHRLTLRTFFMGLLVSMGGFIFGYDTGQISGFLEMKDFLKCFGQYDPKKGYYFSNVRAGLIVALLSIGTLIGALMGAPVADRLGRRLSISFWSCIFAVGVVVQISTDHKWYQVAVGRLVAGFGVGALSVLVPMFQSESAPRQVRGALISAYQLFITLGIFTANCINFGTEKRTNTGAWRIPMGVGWIWALILGIGVLFFPETPRFDFRHGRVEKARHTMAKLYGVPLNHREINREMREIKEKHDIEHMGGAHPWYEIFTGPRMAYRTLLGIALQALQQLTGANFFFYYGTSIFTATGIKNSYVTQMILGGVNFGTTFGGLYVVEHFGRRKSLIIGALWMFVCFMIFASVGHFALDRANPPNTPHAGAAMIVFACLFITGFAMTWGPIVWAIVGEMYPMRYRAKCMGIATASNWTWNFLISFFTPFITPVIDFRYGYVFASCCFLGAVVVYFFVCESQGKTLEEIDTMYILHVKPWESSKWIPPDNEDLVTADRLNLEPGARSIRKNNEAGGGGVQQLERGGEDSHPNEAAYASGAQ</sequence>
<feature type="transmembrane region" description="Helical" evidence="9">
    <location>
        <begin position="346"/>
        <end position="367"/>
    </location>
</feature>
<proteinExistence type="inferred from homology"/>
<evidence type="ECO:0000259" key="10">
    <source>
        <dbReference type="PROSITE" id="PS50850"/>
    </source>
</evidence>
<dbReference type="FunCoup" id="A0A165J6Z1">
    <property type="interactions" value="1323"/>
</dbReference>
<keyword evidence="3 7" id="KW-0813">Transport</keyword>
<accession>A0A165J6Z1</accession>
<evidence type="ECO:0000313" key="12">
    <source>
        <dbReference type="Proteomes" id="UP000076632"/>
    </source>
</evidence>